<keyword evidence="3" id="KW-1185">Reference proteome</keyword>
<dbReference type="AlphaFoldDB" id="A0AAN7UEW8"/>
<dbReference type="PRINTS" id="PR01438">
    <property type="entry name" value="UNVRSLSTRESS"/>
</dbReference>
<dbReference type="Proteomes" id="UP001344447">
    <property type="component" value="Unassembled WGS sequence"/>
</dbReference>
<dbReference type="Gene3D" id="3.40.50.620">
    <property type="entry name" value="HUPs"/>
    <property type="match status" value="1"/>
</dbReference>
<reference evidence="2 3" key="1">
    <citation type="submission" date="2023-11" db="EMBL/GenBank/DDBJ databases">
        <title>Dfirmibasis_genome.</title>
        <authorList>
            <person name="Edelbroek B."/>
            <person name="Kjellin J."/>
            <person name="Jerlstrom-Hultqvist J."/>
            <person name="Soderbom F."/>
        </authorList>
    </citation>
    <scope>NUCLEOTIDE SEQUENCE [LARGE SCALE GENOMIC DNA]</scope>
    <source>
        <strain evidence="2 3">TNS-C-14</strain>
    </source>
</reference>
<accession>A0AAN7UEW8</accession>
<protein>
    <recommendedName>
        <fullName evidence="1">UspA domain-containing protein</fullName>
    </recommendedName>
</protein>
<proteinExistence type="predicted"/>
<dbReference type="EMBL" id="JAVFKY010000002">
    <property type="protein sequence ID" value="KAK5580098.1"/>
    <property type="molecule type" value="Genomic_DNA"/>
</dbReference>
<comment type="caution">
    <text evidence="2">The sequence shown here is derived from an EMBL/GenBank/DDBJ whole genome shotgun (WGS) entry which is preliminary data.</text>
</comment>
<dbReference type="InterPro" id="IPR014729">
    <property type="entry name" value="Rossmann-like_a/b/a_fold"/>
</dbReference>
<organism evidence="2 3">
    <name type="scientific">Dictyostelium firmibasis</name>
    <dbReference type="NCBI Taxonomy" id="79012"/>
    <lineage>
        <taxon>Eukaryota</taxon>
        <taxon>Amoebozoa</taxon>
        <taxon>Evosea</taxon>
        <taxon>Eumycetozoa</taxon>
        <taxon>Dictyostelia</taxon>
        <taxon>Dictyosteliales</taxon>
        <taxon>Dictyosteliaceae</taxon>
        <taxon>Dictyostelium</taxon>
    </lineage>
</organism>
<dbReference type="PANTHER" id="PTHR31964">
    <property type="entry name" value="ADENINE NUCLEOTIDE ALPHA HYDROLASES-LIKE SUPERFAMILY PROTEIN"/>
    <property type="match status" value="1"/>
</dbReference>
<dbReference type="Pfam" id="PF00582">
    <property type="entry name" value="Usp"/>
    <property type="match status" value="1"/>
</dbReference>
<dbReference type="InterPro" id="IPR006016">
    <property type="entry name" value="UspA"/>
</dbReference>
<dbReference type="PANTHER" id="PTHR31964:SF113">
    <property type="entry name" value="USPA DOMAIN-CONTAINING PROTEIN"/>
    <property type="match status" value="1"/>
</dbReference>
<evidence type="ECO:0000259" key="1">
    <source>
        <dbReference type="Pfam" id="PF00582"/>
    </source>
</evidence>
<gene>
    <name evidence="2" type="ORF">RB653_000111</name>
</gene>
<evidence type="ECO:0000313" key="2">
    <source>
        <dbReference type="EMBL" id="KAK5580098.1"/>
    </source>
</evidence>
<dbReference type="InterPro" id="IPR006015">
    <property type="entry name" value="Universal_stress_UspA"/>
</dbReference>
<dbReference type="CDD" id="cd23659">
    <property type="entry name" value="USP_At3g01520-like"/>
    <property type="match status" value="1"/>
</dbReference>
<name>A0AAN7UEW8_9MYCE</name>
<dbReference type="SUPFAM" id="SSF52402">
    <property type="entry name" value="Adenine nucleotide alpha hydrolases-like"/>
    <property type="match status" value="1"/>
</dbReference>
<evidence type="ECO:0000313" key="3">
    <source>
        <dbReference type="Proteomes" id="UP001344447"/>
    </source>
</evidence>
<feature type="domain" description="UspA" evidence="1">
    <location>
        <begin position="4"/>
        <end position="123"/>
    </location>
</feature>
<sequence>MKYLVSLDGSEQSHKAFELAENLYKPGDHMHIVTISKPKQSIEKGEELLERYEQLCTEKGIKNERIMLRSQDVGIGLEQAISDYSIDILILGTRGMNTLKKIFINSVSNYAMNHAACDVIIAK</sequence>